<proteinExistence type="predicted"/>
<reference evidence="2" key="1">
    <citation type="submission" date="2015-06" db="UniProtKB">
        <authorList>
            <consortium name="EnsemblPlants"/>
        </authorList>
    </citation>
    <scope>IDENTIFICATION</scope>
</reference>
<name>M8CYF9_AEGTA</name>
<protein>
    <recommendedName>
        <fullName evidence="3">DUF674 family protein</fullName>
    </recommendedName>
</protein>
<dbReference type="InterPro" id="IPR007750">
    <property type="entry name" value="DUF674"/>
</dbReference>
<dbReference type="Pfam" id="PF05056">
    <property type="entry name" value="DUF674"/>
    <property type="match status" value="2"/>
</dbReference>
<evidence type="ECO:0000313" key="2">
    <source>
        <dbReference type="EnsemblPlants" id="EMT28906"/>
    </source>
</evidence>
<accession>M8CYF9</accession>
<dbReference type="PANTHER" id="PTHR33103">
    <property type="entry name" value="OS01G0153900 PROTEIN"/>
    <property type="match status" value="1"/>
</dbReference>
<dbReference type="AlphaFoldDB" id="M8CYF9"/>
<dbReference type="PANTHER" id="PTHR33103:SF112">
    <property type="match status" value="1"/>
</dbReference>
<evidence type="ECO:0008006" key="3">
    <source>
        <dbReference type="Google" id="ProtNLM"/>
    </source>
</evidence>
<evidence type="ECO:0000256" key="1">
    <source>
        <dbReference type="SAM" id="MobiDB-lite"/>
    </source>
</evidence>
<dbReference type="EnsemblPlants" id="EMT28906">
    <property type="protein sequence ID" value="EMT28906"/>
    <property type="gene ID" value="F775_25000"/>
</dbReference>
<sequence length="305" mass="32996">MANAKRKGGSAGSRKKKGKKGATANVTAMTMKLLVDTTAQRVVYAEAGKDVVDFLFSLLTLPLGTVAGLLNPGSMVGSVGNLQASVNKLDDSYMCRDDAKAALCTLAGRKLLQLAPAKSGDSGVASRAAQAGFVQGVVTYTVRDDLKVAPVSAISGITLLKSLGIKDIGSLQEKTVQLGHAEGLGILRASLRSKTVLTDVFLGKKKRKAEEASRHEAVSRVVRRRRAWACSWRPWILAELSCCRVKFVFLLKFMLASDEEMIYHFTHLEILISRARACLADPYLTILQKFTAPVVFFFFLSRAAV</sequence>
<organism evidence="2">
    <name type="scientific">Aegilops tauschii</name>
    <name type="common">Tausch's goatgrass</name>
    <name type="synonym">Aegilops squarrosa</name>
    <dbReference type="NCBI Taxonomy" id="37682"/>
    <lineage>
        <taxon>Eukaryota</taxon>
        <taxon>Viridiplantae</taxon>
        <taxon>Streptophyta</taxon>
        <taxon>Embryophyta</taxon>
        <taxon>Tracheophyta</taxon>
        <taxon>Spermatophyta</taxon>
        <taxon>Magnoliopsida</taxon>
        <taxon>Liliopsida</taxon>
        <taxon>Poales</taxon>
        <taxon>Poaceae</taxon>
        <taxon>BOP clade</taxon>
        <taxon>Pooideae</taxon>
        <taxon>Triticodae</taxon>
        <taxon>Triticeae</taxon>
        <taxon>Triticinae</taxon>
        <taxon>Aegilops</taxon>
    </lineage>
</organism>
<feature type="region of interest" description="Disordered" evidence="1">
    <location>
        <begin position="1"/>
        <end position="23"/>
    </location>
</feature>
<feature type="compositionally biased region" description="Basic residues" evidence="1">
    <location>
        <begin position="1"/>
        <end position="20"/>
    </location>
</feature>